<gene>
    <name evidence="2" type="ORF">H8S62_03570</name>
</gene>
<dbReference type="EMBL" id="JACOPQ010000002">
    <property type="protein sequence ID" value="MBC5736088.1"/>
    <property type="molecule type" value="Genomic_DNA"/>
</dbReference>
<name>A0A8J6JH99_9FIRM</name>
<dbReference type="InterPro" id="IPR006448">
    <property type="entry name" value="Phage_term_ssu_P27"/>
</dbReference>
<accession>A0A8J6JH99</accession>
<dbReference type="RefSeq" id="WP_186918485.1">
    <property type="nucleotide sequence ID" value="NZ_JACOPQ010000002.1"/>
</dbReference>
<feature type="region of interest" description="Disordered" evidence="1">
    <location>
        <begin position="16"/>
        <end position="39"/>
    </location>
</feature>
<reference evidence="2" key="1">
    <citation type="submission" date="2020-08" db="EMBL/GenBank/DDBJ databases">
        <title>Genome public.</title>
        <authorList>
            <person name="Liu C."/>
            <person name="Sun Q."/>
        </authorList>
    </citation>
    <scope>NUCLEOTIDE SEQUENCE</scope>
    <source>
        <strain evidence="2">NSJ-52</strain>
    </source>
</reference>
<evidence type="ECO:0000313" key="3">
    <source>
        <dbReference type="Proteomes" id="UP000607645"/>
    </source>
</evidence>
<protein>
    <submittedName>
        <fullName evidence="2">Phage terminase small subunit P27 family</fullName>
    </submittedName>
</protein>
<sequence length="161" mass="17933">MPGPRMPLAVLEANGKKHLSEAEKAERAAQEVKLPRPKKISPPSWLPEYLKGDFRKLAKELLEADMGAAGLDRDTIGRYLVAQRQYTAAARHVSDALDAEDVEEVAAWGKEQERCFKQCRACAADMGLTISSRCRLVLLPKKEAAETNPFLTLMEGRRDRA</sequence>
<evidence type="ECO:0000256" key="1">
    <source>
        <dbReference type="SAM" id="MobiDB-lite"/>
    </source>
</evidence>
<comment type="caution">
    <text evidence="2">The sequence shown here is derived from an EMBL/GenBank/DDBJ whole genome shotgun (WGS) entry which is preliminary data.</text>
</comment>
<evidence type="ECO:0000313" key="2">
    <source>
        <dbReference type="EMBL" id="MBC5736088.1"/>
    </source>
</evidence>
<dbReference type="AlphaFoldDB" id="A0A8J6JH99"/>
<proteinExistence type="predicted"/>
<organism evidence="2 3">
    <name type="scientific">Lawsonibacter faecis</name>
    <dbReference type="NCBI Taxonomy" id="2763052"/>
    <lineage>
        <taxon>Bacteria</taxon>
        <taxon>Bacillati</taxon>
        <taxon>Bacillota</taxon>
        <taxon>Clostridia</taxon>
        <taxon>Eubacteriales</taxon>
        <taxon>Oscillospiraceae</taxon>
        <taxon>Lawsonibacter</taxon>
    </lineage>
</organism>
<dbReference type="Proteomes" id="UP000607645">
    <property type="component" value="Unassembled WGS sequence"/>
</dbReference>
<keyword evidence="3" id="KW-1185">Reference proteome</keyword>
<feature type="compositionally biased region" description="Basic and acidic residues" evidence="1">
    <location>
        <begin position="16"/>
        <end position="34"/>
    </location>
</feature>
<dbReference type="Pfam" id="PF05119">
    <property type="entry name" value="Terminase_4"/>
    <property type="match status" value="1"/>
</dbReference>
<dbReference type="NCBIfam" id="TIGR01558">
    <property type="entry name" value="sm_term_P27"/>
    <property type="match status" value="1"/>
</dbReference>